<comment type="caution">
    <text evidence="7">The sequence shown here is derived from an EMBL/GenBank/DDBJ whole genome shotgun (WGS) entry which is preliminary data.</text>
</comment>
<evidence type="ECO:0000313" key="8">
    <source>
        <dbReference type="Proteomes" id="UP000599085"/>
    </source>
</evidence>
<dbReference type="InterPro" id="IPR001383">
    <property type="entry name" value="Ribosomal_bL28_bact-type"/>
</dbReference>
<keyword evidence="8" id="KW-1185">Reference proteome</keyword>
<protein>
    <recommendedName>
        <fullName evidence="4 5">Large ribosomal subunit protein bL28</fullName>
    </recommendedName>
</protein>
<proteinExistence type="inferred from homology"/>
<dbReference type="Gene3D" id="2.30.170.40">
    <property type="entry name" value="Ribosomal protein L28/L24"/>
    <property type="match status" value="1"/>
</dbReference>
<sequence>MSRRCHVTGKGVLTGNNVSHANNKSRRRFLPNLQEATLLSDILEAPVRMRLSAKGIRTVEHNGGLDSFLLGTPNRKLTPEALVIKRRILRMQERKAAQSAA</sequence>
<organism evidence="7 8">
    <name type="scientific">Bombella apis</name>
    <dbReference type="NCBI Taxonomy" id="1785988"/>
    <lineage>
        <taxon>Bacteria</taxon>
        <taxon>Pseudomonadati</taxon>
        <taxon>Pseudomonadota</taxon>
        <taxon>Alphaproteobacteria</taxon>
        <taxon>Acetobacterales</taxon>
        <taxon>Acetobacteraceae</taxon>
        <taxon>Bombella</taxon>
    </lineage>
</organism>
<gene>
    <name evidence="5 7" type="primary">rpmB</name>
    <name evidence="7" type="ORF">IGM82_03415</name>
</gene>
<dbReference type="GO" id="GO:0005840">
    <property type="term" value="C:ribosome"/>
    <property type="evidence" value="ECO:0007669"/>
    <property type="project" value="UniProtKB-KW"/>
</dbReference>
<dbReference type="NCBIfam" id="TIGR00009">
    <property type="entry name" value="L28"/>
    <property type="match status" value="1"/>
</dbReference>
<evidence type="ECO:0000256" key="3">
    <source>
        <dbReference type="ARBA" id="ARBA00023274"/>
    </source>
</evidence>
<comment type="similarity">
    <text evidence="1 5">Belongs to the bacterial ribosomal protein bL28 family.</text>
</comment>
<dbReference type="RefSeq" id="WP_192848260.1">
    <property type="nucleotide sequence ID" value="NZ_JADAQV010000001.1"/>
</dbReference>
<evidence type="ECO:0000256" key="5">
    <source>
        <dbReference type="HAMAP-Rule" id="MF_00373"/>
    </source>
</evidence>
<dbReference type="PANTHER" id="PTHR13528:SF2">
    <property type="entry name" value="LARGE RIBOSOMAL SUBUNIT PROTEIN BL28M"/>
    <property type="match status" value="1"/>
</dbReference>
<evidence type="ECO:0000313" key="7">
    <source>
        <dbReference type="EMBL" id="MBE1723462.1"/>
    </source>
</evidence>
<dbReference type="PANTHER" id="PTHR13528">
    <property type="entry name" value="39S RIBOSOMAL PROTEIN L28, MITOCHONDRIAL"/>
    <property type="match status" value="1"/>
</dbReference>
<dbReference type="InterPro" id="IPR034704">
    <property type="entry name" value="Ribosomal_bL28/bL31-like_sf"/>
</dbReference>
<dbReference type="HAMAP" id="MF_00373">
    <property type="entry name" value="Ribosomal_bL28"/>
    <property type="match status" value="1"/>
</dbReference>
<feature type="region of interest" description="Disordered" evidence="6">
    <location>
        <begin position="1"/>
        <end position="20"/>
    </location>
</feature>
<evidence type="ECO:0000256" key="6">
    <source>
        <dbReference type="SAM" id="MobiDB-lite"/>
    </source>
</evidence>
<evidence type="ECO:0000256" key="1">
    <source>
        <dbReference type="ARBA" id="ARBA00008760"/>
    </source>
</evidence>
<reference evidence="7 8" key="1">
    <citation type="submission" date="2020-09" db="EMBL/GenBank/DDBJ databases">
        <title>Bombella mellium and Bombella favum sp. nov., two novel species isolated from honey of Apis mellifera.</title>
        <authorList>
            <person name="Hilgarth M."/>
            <person name="Redwitz J."/>
            <person name="Ehrmann M.A."/>
            <person name="Vogel R.F."/>
            <person name="Jakob F."/>
        </authorList>
    </citation>
    <scope>NUCLEOTIDE SEQUENCE [LARGE SCALE GENOMIC DNA]</scope>
    <source>
        <strain evidence="7 8">MRM1</strain>
    </source>
</reference>
<evidence type="ECO:0000256" key="2">
    <source>
        <dbReference type="ARBA" id="ARBA00022980"/>
    </source>
</evidence>
<dbReference type="Pfam" id="PF00830">
    <property type="entry name" value="Ribosomal_L28"/>
    <property type="match status" value="1"/>
</dbReference>
<dbReference type="Proteomes" id="UP000599085">
    <property type="component" value="Unassembled WGS sequence"/>
</dbReference>
<evidence type="ECO:0000256" key="4">
    <source>
        <dbReference type="ARBA" id="ARBA00035174"/>
    </source>
</evidence>
<dbReference type="SUPFAM" id="SSF143800">
    <property type="entry name" value="L28p-like"/>
    <property type="match status" value="1"/>
</dbReference>
<keyword evidence="3 5" id="KW-0687">Ribonucleoprotein</keyword>
<dbReference type="InterPro" id="IPR026569">
    <property type="entry name" value="Ribosomal_bL28"/>
</dbReference>
<name>A0ABR9MNP0_9PROT</name>
<dbReference type="EMBL" id="JADAQV010000001">
    <property type="protein sequence ID" value="MBE1723462.1"/>
    <property type="molecule type" value="Genomic_DNA"/>
</dbReference>
<dbReference type="InterPro" id="IPR037147">
    <property type="entry name" value="Ribosomal_bL28_sf"/>
</dbReference>
<accession>A0ABR9MNP0</accession>
<keyword evidence="2 5" id="KW-0689">Ribosomal protein</keyword>